<proteinExistence type="predicted"/>
<evidence type="ECO:0000256" key="5">
    <source>
        <dbReference type="ARBA" id="ARBA00023098"/>
    </source>
</evidence>
<dbReference type="CDD" id="cd03352">
    <property type="entry name" value="LbH_LpxD"/>
    <property type="match status" value="1"/>
</dbReference>
<evidence type="ECO:0000313" key="9">
    <source>
        <dbReference type="Proteomes" id="UP000051213"/>
    </source>
</evidence>
<evidence type="ECO:0000256" key="2">
    <source>
        <dbReference type="ARBA" id="ARBA00022556"/>
    </source>
</evidence>
<keyword evidence="1" id="KW-0444">Lipid biosynthesis</keyword>
<name>A0A0R2U084_9GAMM</name>
<dbReference type="InterPro" id="IPR007691">
    <property type="entry name" value="LpxD"/>
</dbReference>
<dbReference type="Gene3D" id="2.160.10.10">
    <property type="entry name" value="Hexapeptide repeat proteins"/>
    <property type="match status" value="1"/>
</dbReference>
<dbReference type="GO" id="GO:0016020">
    <property type="term" value="C:membrane"/>
    <property type="evidence" value="ECO:0007669"/>
    <property type="project" value="GOC"/>
</dbReference>
<protein>
    <submittedName>
        <fullName evidence="8">UDP-3-O-(3-hydroxymyristoyl) glucosamine N-acyltransferase</fullName>
    </submittedName>
</protein>
<dbReference type="Gene3D" id="1.20.5.170">
    <property type="match status" value="1"/>
</dbReference>
<feature type="domain" description="Mannose-1-phosphate guanyltransferase C-terminal" evidence="7">
    <location>
        <begin position="13"/>
        <end position="91"/>
    </location>
</feature>
<dbReference type="GO" id="GO:0016410">
    <property type="term" value="F:N-acyltransferase activity"/>
    <property type="evidence" value="ECO:0007669"/>
    <property type="project" value="InterPro"/>
</dbReference>
<comment type="caution">
    <text evidence="8">The sequence shown here is derived from an EMBL/GenBank/DDBJ whole genome shotgun (WGS) entry which is preliminary data.</text>
</comment>
<keyword evidence="5" id="KW-0443">Lipid metabolism</keyword>
<keyword evidence="2" id="KW-0441">Lipid A biosynthesis</keyword>
<evidence type="ECO:0000256" key="6">
    <source>
        <dbReference type="ARBA" id="ARBA00023315"/>
    </source>
</evidence>
<dbReference type="SUPFAM" id="SSF51161">
    <property type="entry name" value="Trimeric LpxA-like enzymes"/>
    <property type="match status" value="1"/>
</dbReference>
<dbReference type="InterPro" id="IPR056729">
    <property type="entry name" value="GMPPB_C"/>
</dbReference>
<accession>A0A0R2U084</accession>
<keyword evidence="3 8" id="KW-0808">Transferase</keyword>
<dbReference type="NCBIfam" id="NF002060">
    <property type="entry name" value="PRK00892.1"/>
    <property type="match status" value="1"/>
</dbReference>
<dbReference type="InterPro" id="IPR011004">
    <property type="entry name" value="Trimer_LpxA-like_sf"/>
</dbReference>
<dbReference type="NCBIfam" id="TIGR01853">
    <property type="entry name" value="lipid_A_lpxD"/>
    <property type="match status" value="1"/>
</dbReference>
<sequence length="247" mass="25682">SHTGSRYSFVHPSATLDVSAKIAVNVYLGPNVVIEEDVVIGSGCRIESNTVVGARSKIGENAHISSNVTIYHDVTIGHSARLHSGSVIGADGFGFAPRSAGGWQKIHQLGGVTIGDNVEIGACTTIDRGALGDTLVGNGVILDNHVQIAHNAVVGDNTAMAAYSGLAGSATVGRNCILAGDVAIVGHVSVCDNVIFTARTLVTKSVTEPGSYSSGATPLMKTVDWRKNTVRIGQLDKLARRVKKLEE</sequence>
<dbReference type="PANTHER" id="PTHR43378:SF2">
    <property type="entry name" value="UDP-3-O-ACYLGLUCOSAMINE N-ACYLTRANSFERASE 1, MITOCHONDRIAL-RELATED"/>
    <property type="match status" value="1"/>
</dbReference>
<evidence type="ECO:0000259" key="7">
    <source>
        <dbReference type="Pfam" id="PF25087"/>
    </source>
</evidence>
<dbReference type="Pfam" id="PF25087">
    <property type="entry name" value="GMPPB_C"/>
    <property type="match status" value="1"/>
</dbReference>
<keyword evidence="6 8" id="KW-0012">Acyltransferase</keyword>
<feature type="non-terminal residue" evidence="8">
    <location>
        <position position="1"/>
    </location>
</feature>
<keyword evidence="4" id="KW-0677">Repeat</keyword>
<evidence type="ECO:0000256" key="3">
    <source>
        <dbReference type="ARBA" id="ARBA00022679"/>
    </source>
</evidence>
<dbReference type="AlphaFoldDB" id="A0A0R2U084"/>
<reference evidence="8 9" key="1">
    <citation type="submission" date="2015-10" db="EMBL/GenBank/DDBJ databases">
        <title>Metagenome-Assembled Genomes uncover a global brackish microbiome.</title>
        <authorList>
            <person name="Hugerth L.W."/>
            <person name="Larsson J."/>
            <person name="Alneberg J."/>
            <person name="Lindh M.V."/>
            <person name="Legrand C."/>
            <person name="Pinhassi J."/>
            <person name="Andersson A.F."/>
        </authorList>
    </citation>
    <scope>NUCLEOTIDE SEQUENCE [LARGE SCALE GENOMIC DNA]</scope>
    <source>
        <strain evidence="8">BACL26 MAG-121220-bin70</strain>
    </source>
</reference>
<dbReference type="PANTHER" id="PTHR43378">
    <property type="entry name" value="UDP-3-O-ACYLGLUCOSAMINE N-ACYLTRANSFERASE"/>
    <property type="match status" value="1"/>
</dbReference>
<gene>
    <name evidence="8" type="ORF">ABS24_07970</name>
</gene>
<dbReference type="GO" id="GO:0009245">
    <property type="term" value="P:lipid A biosynthetic process"/>
    <property type="evidence" value="ECO:0007669"/>
    <property type="project" value="UniProtKB-KW"/>
</dbReference>
<dbReference type="Proteomes" id="UP000051213">
    <property type="component" value="Unassembled WGS sequence"/>
</dbReference>
<organism evidence="8 9">
    <name type="scientific">SAR92 bacterium BACL26 MAG-121220-bin70</name>
    <dbReference type="NCBI Taxonomy" id="1655626"/>
    <lineage>
        <taxon>Bacteria</taxon>
        <taxon>Pseudomonadati</taxon>
        <taxon>Pseudomonadota</taxon>
        <taxon>Gammaproteobacteria</taxon>
        <taxon>Cellvibrionales</taxon>
        <taxon>Porticoccaceae</taxon>
        <taxon>SAR92 clade</taxon>
    </lineage>
</organism>
<evidence type="ECO:0000256" key="1">
    <source>
        <dbReference type="ARBA" id="ARBA00022516"/>
    </source>
</evidence>
<dbReference type="EMBL" id="LICA01000328">
    <property type="protein sequence ID" value="KRO92500.1"/>
    <property type="molecule type" value="Genomic_DNA"/>
</dbReference>
<evidence type="ECO:0000256" key="4">
    <source>
        <dbReference type="ARBA" id="ARBA00022737"/>
    </source>
</evidence>
<evidence type="ECO:0000313" key="8">
    <source>
        <dbReference type="EMBL" id="KRO92500.1"/>
    </source>
</evidence>